<name>X1SN27_9ZZZZ</name>
<comment type="caution">
    <text evidence="1">The sequence shown here is derived from an EMBL/GenBank/DDBJ whole genome shotgun (WGS) entry which is preliminary data.</text>
</comment>
<evidence type="ECO:0000313" key="1">
    <source>
        <dbReference type="EMBL" id="GAI94353.1"/>
    </source>
</evidence>
<dbReference type="EMBL" id="BARW01024653">
    <property type="protein sequence ID" value="GAI94353.1"/>
    <property type="molecule type" value="Genomic_DNA"/>
</dbReference>
<gene>
    <name evidence="1" type="ORF">S12H4_40596</name>
</gene>
<organism evidence="1">
    <name type="scientific">marine sediment metagenome</name>
    <dbReference type="NCBI Taxonomy" id="412755"/>
    <lineage>
        <taxon>unclassified sequences</taxon>
        <taxon>metagenomes</taxon>
        <taxon>ecological metagenomes</taxon>
    </lineage>
</organism>
<dbReference type="AlphaFoldDB" id="X1SN27"/>
<feature type="non-terminal residue" evidence="1">
    <location>
        <position position="263"/>
    </location>
</feature>
<accession>X1SN27</accession>
<proteinExistence type="predicted"/>
<feature type="non-terminal residue" evidence="1">
    <location>
        <position position="1"/>
    </location>
</feature>
<reference evidence="1" key="1">
    <citation type="journal article" date="2014" name="Front. Microbiol.">
        <title>High frequency of phylogenetically diverse reductive dehalogenase-homologous genes in deep subseafloor sedimentary metagenomes.</title>
        <authorList>
            <person name="Kawai M."/>
            <person name="Futagami T."/>
            <person name="Toyoda A."/>
            <person name="Takaki Y."/>
            <person name="Nishi S."/>
            <person name="Hori S."/>
            <person name="Arai W."/>
            <person name="Tsubouchi T."/>
            <person name="Morono Y."/>
            <person name="Uchiyama I."/>
            <person name="Ito T."/>
            <person name="Fujiyama A."/>
            <person name="Inagaki F."/>
            <person name="Takami H."/>
        </authorList>
    </citation>
    <scope>NUCLEOTIDE SEQUENCE</scope>
    <source>
        <strain evidence="1">Expedition CK06-06</strain>
    </source>
</reference>
<protein>
    <submittedName>
        <fullName evidence="1">Uncharacterized protein</fullName>
    </submittedName>
</protein>
<sequence length="263" mass="28990">TGMAFLNAGIMENGLVRREIAKTQAFYLAESGIERLSIKLYAGGHRSIKSQGLEGGGQDGSYRPAVQVASLGEGQYWVEYYDGSPPYSLPYAISIGQTIKDAQVIAEKKIKVKLPFLAEPYEHAIYADSRYSLDWELSLRGTGDPYRNGSYEYGGKDTIEGDVYANADIHLYEETSVYPPPNPNTYGIVGEVSSTEQIFKHPDPGFAGYVPYTSEYAEPIDIPDLLSMNYAQNNTHDVGQIFDDEGVFSGSLPFGHDLRQVVV</sequence>